<organism evidence="2 3">
    <name type="scientific">Dipteronia dyeriana</name>
    <dbReference type="NCBI Taxonomy" id="168575"/>
    <lineage>
        <taxon>Eukaryota</taxon>
        <taxon>Viridiplantae</taxon>
        <taxon>Streptophyta</taxon>
        <taxon>Embryophyta</taxon>
        <taxon>Tracheophyta</taxon>
        <taxon>Spermatophyta</taxon>
        <taxon>Magnoliopsida</taxon>
        <taxon>eudicotyledons</taxon>
        <taxon>Gunneridae</taxon>
        <taxon>Pentapetalae</taxon>
        <taxon>rosids</taxon>
        <taxon>malvids</taxon>
        <taxon>Sapindales</taxon>
        <taxon>Sapindaceae</taxon>
        <taxon>Hippocastanoideae</taxon>
        <taxon>Acereae</taxon>
        <taxon>Dipteronia</taxon>
    </lineage>
</organism>
<dbReference type="InterPro" id="IPR053151">
    <property type="entry name" value="RNase_H-like"/>
</dbReference>
<comment type="caution">
    <text evidence="2">The sequence shown here is derived from an EMBL/GenBank/DDBJ whole genome shotgun (WGS) entry which is preliminary data.</text>
</comment>
<protein>
    <recommendedName>
        <fullName evidence="1">RNase H type-1 domain-containing protein</fullName>
    </recommendedName>
</protein>
<dbReference type="AlphaFoldDB" id="A0AAD9XIE6"/>
<dbReference type="Gene3D" id="3.30.420.10">
    <property type="entry name" value="Ribonuclease H-like superfamily/Ribonuclease H"/>
    <property type="match status" value="1"/>
</dbReference>
<name>A0AAD9XIE6_9ROSI</name>
<gene>
    <name evidence="2" type="ORF">Ddye_006448</name>
</gene>
<feature type="domain" description="RNase H type-1" evidence="1">
    <location>
        <begin position="3"/>
        <end position="77"/>
    </location>
</feature>
<accession>A0AAD9XIE6</accession>
<dbReference type="PANTHER" id="PTHR47723:SF19">
    <property type="entry name" value="POLYNUCLEOTIDYL TRANSFERASE, RIBONUCLEASE H-LIKE SUPERFAMILY PROTEIN"/>
    <property type="match status" value="1"/>
</dbReference>
<dbReference type="PANTHER" id="PTHR47723">
    <property type="entry name" value="OS05G0353850 PROTEIN"/>
    <property type="match status" value="1"/>
</dbReference>
<dbReference type="Pfam" id="PF13456">
    <property type="entry name" value="RVT_3"/>
    <property type="match status" value="1"/>
</dbReference>
<dbReference type="GO" id="GO:0004523">
    <property type="term" value="F:RNA-DNA hybrid ribonuclease activity"/>
    <property type="evidence" value="ECO:0007669"/>
    <property type="project" value="InterPro"/>
</dbReference>
<dbReference type="InterPro" id="IPR036397">
    <property type="entry name" value="RNaseH_sf"/>
</dbReference>
<keyword evidence="3" id="KW-1185">Reference proteome</keyword>
<dbReference type="EMBL" id="JANJYI010000002">
    <property type="protein sequence ID" value="KAK2659915.1"/>
    <property type="molecule type" value="Genomic_DNA"/>
</dbReference>
<evidence type="ECO:0000313" key="3">
    <source>
        <dbReference type="Proteomes" id="UP001280121"/>
    </source>
</evidence>
<dbReference type="CDD" id="cd06222">
    <property type="entry name" value="RNase_H_like"/>
    <property type="match status" value="1"/>
</dbReference>
<evidence type="ECO:0000313" key="2">
    <source>
        <dbReference type="EMBL" id="KAK2659915.1"/>
    </source>
</evidence>
<reference evidence="2" key="1">
    <citation type="journal article" date="2023" name="Plant J.">
        <title>Genome sequences and population genomics provide insights into the demographic history, inbreeding, and mutation load of two 'living fossil' tree species of Dipteronia.</title>
        <authorList>
            <person name="Feng Y."/>
            <person name="Comes H.P."/>
            <person name="Chen J."/>
            <person name="Zhu S."/>
            <person name="Lu R."/>
            <person name="Zhang X."/>
            <person name="Li P."/>
            <person name="Qiu J."/>
            <person name="Olsen K.M."/>
            <person name="Qiu Y."/>
        </authorList>
    </citation>
    <scope>NUCLEOTIDE SEQUENCE</scope>
    <source>
        <strain evidence="2">KIB01</strain>
    </source>
</reference>
<dbReference type="InterPro" id="IPR002156">
    <property type="entry name" value="RNaseH_domain"/>
</dbReference>
<dbReference type="GO" id="GO:0003676">
    <property type="term" value="F:nucleic acid binding"/>
    <property type="evidence" value="ECO:0007669"/>
    <property type="project" value="InterPro"/>
</dbReference>
<evidence type="ECO:0000259" key="1">
    <source>
        <dbReference type="Pfam" id="PF13456"/>
    </source>
</evidence>
<sequence length="105" mass="11499">MTILQGINFTTDSALLPIVVESDAQSVINLINGSTPVSTDIGLVIWDIKDCVSNLPRTSFTFVPRAVNVVAHSLSKFGLTIADDCFSMKSYPPCIERFVRDDHLV</sequence>
<proteinExistence type="predicted"/>
<dbReference type="Proteomes" id="UP001280121">
    <property type="component" value="Unassembled WGS sequence"/>
</dbReference>
<dbReference type="InterPro" id="IPR044730">
    <property type="entry name" value="RNase_H-like_dom_plant"/>
</dbReference>